<dbReference type="Proteomes" id="UP001187531">
    <property type="component" value="Unassembled WGS sequence"/>
</dbReference>
<gene>
    <name evidence="2" type="ORF">QYM36_001878</name>
</gene>
<dbReference type="PANTHER" id="PTHR10658:SF11">
    <property type="entry name" value="VIBRATOR, ISOFORM B"/>
    <property type="match status" value="1"/>
</dbReference>
<name>A0AA88L9G6_ARTSF</name>
<evidence type="ECO:0000313" key="2">
    <source>
        <dbReference type="EMBL" id="KAK2723358.1"/>
    </source>
</evidence>
<dbReference type="SUPFAM" id="SSF55961">
    <property type="entry name" value="Bet v1-like"/>
    <property type="match status" value="1"/>
</dbReference>
<evidence type="ECO:0000313" key="3">
    <source>
        <dbReference type="Proteomes" id="UP001187531"/>
    </source>
</evidence>
<accession>A0AA88L9G6</accession>
<dbReference type="EMBL" id="JAVRJZ010000004">
    <property type="protein sequence ID" value="KAK2723358.1"/>
    <property type="molecule type" value="Genomic_DNA"/>
</dbReference>
<dbReference type="Gene3D" id="3.30.530.20">
    <property type="match status" value="1"/>
</dbReference>
<sequence length="271" mass="31185">MLIKEFRVVLPLTVEEYQVGQLYAVAQTSRENTGGGEGVEVRKNEPFNNIPLLDGKYSKGQYTYKVYHLASKVPAFIRMLAPKGSLEIHEEAWNAYPYCKTVLTNPGYMKENFIISVETLHAPDRGHQHNVHLLTSDLLKQREVIKIDIANDPIASGDYKAHEDPSKFKSEKTGRGPLVGCWEENANPVMTCYKLVTCEFKWFGLQNRVESFIMTQEKRLFTTFHRQVFCLLDQWHGMTMEDIRVLENQVQEELDRQRREGQVRGITAASD</sequence>
<dbReference type="GO" id="GO:0031210">
    <property type="term" value="F:phosphatidylcholine binding"/>
    <property type="evidence" value="ECO:0007669"/>
    <property type="project" value="TreeGrafter"/>
</dbReference>
<dbReference type="InterPro" id="IPR023393">
    <property type="entry name" value="START-like_dom_sf"/>
</dbReference>
<dbReference type="InterPro" id="IPR001666">
    <property type="entry name" value="PI_transfer"/>
</dbReference>
<keyword evidence="3" id="KW-1185">Reference proteome</keyword>
<dbReference type="GO" id="GO:0005737">
    <property type="term" value="C:cytoplasm"/>
    <property type="evidence" value="ECO:0007669"/>
    <property type="project" value="TreeGrafter"/>
</dbReference>
<protein>
    <recommendedName>
        <fullName evidence="1">Phosphatidylinositol transfer protein N-terminal domain-containing protein</fullName>
    </recommendedName>
</protein>
<evidence type="ECO:0000259" key="1">
    <source>
        <dbReference type="Pfam" id="PF02121"/>
    </source>
</evidence>
<dbReference type="Pfam" id="PF02121">
    <property type="entry name" value="IP_trans"/>
    <property type="match status" value="1"/>
</dbReference>
<feature type="domain" description="Phosphatidylinositol transfer protein N-terminal" evidence="1">
    <location>
        <begin position="1"/>
        <end position="252"/>
    </location>
</feature>
<dbReference type="PRINTS" id="PR00391">
    <property type="entry name" value="PITRANSFER"/>
</dbReference>
<dbReference type="GO" id="GO:0008525">
    <property type="term" value="F:phosphatidylcholine transporter activity"/>
    <property type="evidence" value="ECO:0007669"/>
    <property type="project" value="TreeGrafter"/>
</dbReference>
<dbReference type="PANTHER" id="PTHR10658">
    <property type="entry name" value="PHOSPHATIDYLINOSITOL TRANSFER PROTEIN"/>
    <property type="match status" value="1"/>
</dbReference>
<dbReference type="FunFam" id="3.30.530.20:FF:000025">
    <property type="entry name" value="Phosphatidylinositol transfer protein beta"/>
    <property type="match status" value="1"/>
</dbReference>
<organism evidence="2 3">
    <name type="scientific">Artemia franciscana</name>
    <name type="common">Brine shrimp</name>
    <name type="synonym">Artemia sanfranciscana</name>
    <dbReference type="NCBI Taxonomy" id="6661"/>
    <lineage>
        <taxon>Eukaryota</taxon>
        <taxon>Metazoa</taxon>
        <taxon>Ecdysozoa</taxon>
        <taxon>Arthropoda</taxon>
        <taxon>Crustacea</taxon>
        <taxon>Branchiopoda</taxon>
        <taxon>Anostraca</taxon>
        <taxon>Artemiidae</taxon>
        <taxon>Artemia</taxon>
    </lineage>
</organism>
<dbReference type="CDD" id="cd08888">
    <property type="entry name" value="SRPBCC_PITPNA-B_like"/>
    <property type="match status" value="1"/>
</dbReference>
<dbReference type="AlphaFoldDB" id="A0AA88L9G6"/>
<reference evidence="2" key="1">
    <citation type="submission" date="2023-07" db="EMBL/GenBank/DDBJ databases">
        <title>Chromosome-level genome assembly of Artemia franciscana.</title>
        <authorList>
            <person name="Jo E."/>
        </authorList>
    </citation>
    <scope>NUCLEOTIDE SEQUENCE</scope>
    <source>
        <tissue evidence="2">Whole body</tissue>
    </source>
</reference>
<dbReference type="GO" id="GO:0035091">
    <property type="term" value="F:phosphatidylinositol binding"/>
    <property type="evidence" value="ECO:0007669"/>
    <property type="project" value="TreeGrafter"/>
</dbReference>
<proteinExistence type="predicted"/>
<dbReference type="GO" id="GO:0008526">
    <property type="term" value="F:phosphatidylinositol transfer activity"/>
    <property type="evidence" value="ECO:0007669"/>
    <property type="project" value="TreeGrafter"/>
</dbReference>
<dbReference type="InterPro" id="IPR055261">
    <property type="entry name" value="PI_transfer_N"/>
</dbReference>
<comment type="caution">
    <text evidence="2">The sequence shown here is derived from an EMBL/GenBank/DDBJ whole genome shotgun (WGS) entry which is preliminary data.</text>
</comment>